<accession>A0A6M3MEJ0</accession>
<name>A0A6M3MEJ0_9ZZZZ</name>
<sequence>MLLTVTGNLEGLQVRLERIQRIIQHRKTVGYPFFHSSERWKYFTRPDLGEVCPVCAQYDQQVFTGDQVKAFFPYVEAWPEFYEAFPHTHMPDLSQFMGEPCHCELKLLNPVEAFEAQLHREKMEAI</sequence>
<proteinExistence type="predicted"/>
<evidence type="ECO:0000313" key="1">
    <source>
        <dbReference type="EMBL" id="QJB03132.1"/>
    </source>
</evidence>
<organism evidence="1">
    <name type="scientific">viral metagenome</name>
    <dbReference type="NCBI Taxonomy" id="1070528"/>
    <lineage>
        <taxon>unclassified sequences</taxon>
        <taxon>metagenomes</taxon>
        <taxon>organismal metagenomes</taxon>
    </lineage>
</organism>
<dbReference type="EMBL" id="MT143826">
    <property type="protein sequence ID" value="QJB03132.1"/>
    <property type="molecule type" value="Genomic_DNA"/>
</dbReference>
<reference evidence="1" key="1">
    <citation type="submission" date="2020-03" db="EMBL/GenBank/DDBJ databases">
        <title>The deep terrestrial virosphere.</title>
        <authorList>
            <person name="Holmfeldt K."/>
            <person name="Nilsson E."/>
            <person name="Simone D."/>
            <person name="Lopez-Fernandez M."/>
            <person name="Wu X."/>
            <person name="de Brujin I."/>
            <person name="Lundin D."/>
            <person name="Andersson A."/>
            <person name="Bertilsson S."/>
            <person name="Dopson M."/>
        </authorList>
    </citation>
    <scope>NUCLEOTIDE SEQUENCE</scope>
    <source>
        <strain evidence="1">MM171B00879</strain>
    </source>
</reference>
<protein>
    <submittedName>
        <fullName evidence="1">Uncharacterized protein</fullName>
    </submittedName>
</protein>
<gene>
    <name evidence="1" type="ORF">MM171B00879_0010</name>
</gene>
<dbReference type="AlphaFoldDB" id="A0A6M3MEJ0"/>